<dbReference type="EMBL" id="JXYQ01000017">
    <property type="protein sequence ID" value="KJA11288.1"/>
    <property type="molecule type" value="Genomic_DNA"/>
</dbReference>
<reference evidence="1 2" key="1">
    <citation type="submission" date="2014-12" db="EMBL/GenBank/DDBJ databases">
        <title>Isolation of bacteria from lake water.</title>
        <authorList>
            <person name="Sheng K.-Y."/>
            <person name="Chin P.-S."/>
            <person name="Chan K.-G."/>
            <person name="Tan G.S."/>
        </authorList>
    </citation>
    <scope>NUCLEOTIDE SEQUENCE [LARGE SCALE GENOMIC DNA]</scope>
    <source>
        <strain evidence="1 2">KY4</strain>
    </source>
</reference>
<keyword evidence="2" id="KW-1185">Reference proteome</keyword>
<name>A0A0D7KDN0_9BURK</name>
<protein>
    <submittedName>
        <fullName evidence="1">Uncharacterized protein</fullName>
    </submittedName>
</protein>
<accession>A0A0D7KDN0</accession>
<dbReference type="AlphaFoldDB" id="A0A0D7KDN0"/>
<organism evidence="1 2">
    <name type="scientific">Acidovorax temperans</name>
    <dbReference type="NCBI Taxonomy" id="80878"/>
    <lineage>
        <taxon>Bacteria</taxon>
        <taxon>Pseudomonadati</taxon>
        <taxon>Pseudomonadota</taxon>
        <taxon>Betaproteobacteria</taxon>
        <taxon>Burkholderiales</taxon>
        <taxon>Comamonadaceae</taxon>
        <taxon>Acidovorax</taxon>
    </lineage>
</organism>
<evidence type="ECO:0000313" key="2">
    <source>
        <dbReference type="Proteomes" id="UP000032566"/>
    </source>
</evidence>
<dbReference type="Proteomes" id="UP000032566">
    <property type="component" value="Unassembled WGS sequence"/>
</dbReference>
<evidence type="ECO:0000313" key="1">
    <source>
        <dbReference type="EMBL" id="KJA11288.1"/>
    </source>
</evidence>
<comment type="caution">
    <text evidence="1">The sequence shown here is derived from an EMBL/GenBank/DDBJ whole genome shotgun (WGS) entry which is preliminary data.</text>
</comment>
<sequence>MFLSIQPETALPGRMKFAAADTPPAAAFAVSITVSLAMAARLRLRSGWAELGSKASEVASGSRAVSGSKLSVIPPVFSRASARANPVGGLRRG</sequence>
<gene>
    <name evidence="1" type="ORF">RP29_06060</name>
</gene>
<proteinExistence type="predicted"/>